<organism evidence="2 3">
    <name type="scientific">Ramazzottius varieornatus</name>
    <name type="common">Water bear</name>
    <name type="synonym">Tardigrade</name>
    <dbReference type="NCBI Taxonomy" id="947166"/>
    <lineage>
        <taxon>Eukaryota</taxon>
        <taxon>Metazoa</taxon>
        <taxon>Ecdysozoa</taxon>
        <taxon>Tardigrada</taxon>
        <taxon>Eutardigrada</taxon>
        <taxon>Parachela</taxon>
        <taxon>Hypsibioidea</taxon>
        <taxon>Ramazzottiidae</taxon>
        <taxon>Ramazzottius</taxon>
    </lineage>
</organism>
<feature type="compositionally biased region" description="Polar residues" evidence="1">
    <location>
        <begin position="1"/>
        <end position="18"/>
    </location>
</feature>
<protein>
    <submittedName>
        <fullName evidence="2">Uncharacterized protein</fullName>
    </submittedName>
</protein>
<evidence type="ECO:0000313" key="3">
    <source>
        <dbReference type="Proteomes" id="UP000186922"/>
    </source>
</evidence>
<dbReference type="AlphaFoldDB" id="A0A1D1VGN6"/>
<evidence type="ECO:0000313" key="2">
    <source>
        <dbReference type="EMBL" id="GAV00817.1"/>
    </source>
</evidence>
<gene>
    <name evidence="2" type="primary">RvY_11613-1</name>
    <name evidence="2" type="synonym">RvY_11613.1</name>
    <name evidence="2" type="ORF">RvY_11613</name>
</gene>
<feature type="region of interest" description="Disordered" evidence="1">
    <location>
        <begin position="1"/>
        <end position="35"/>
    </location>
</feature>
<name>A0A1D1VGN6_RAMVA</name>
<sequence length="89" mass="9486">MASALTTSQESGKLSSRSAEPPLGPSSARVKDQYSRGQVPMSIPAFFPPSVASIPSLSTTEPYSTHIRRLTDVTNRSGSESKLQVAILH</sequence>
<dbReference type="EMBL" id="BDGG01000006">
    <property type="protein sequence ID" value="GAV00817.1"/>
    <property type="molecule type" value="Genomic_DNA"/>
</dbReference>
<keyword evidence="3" id="KW-1185">Reference proteome</keyword>
<comment type="caution">
    <text evidence="2">The sequence shown here is derived from an EMBL/GenBank/DDBJ whole genome shotgun (WGS) entry which is preliminary data.</text>
</comment>
<dbReference type="Proteomes" id="UP000186922">
    <property type="component" value="Unassembled WGS sequence"/>
</dbReference>
<proteinExistence type="predicted"/>
<reference evidence="2 3" key="1">
    <citation type="journal article" date="2016" name="Nat. Commun.">
        <title>Extremotolerant tardigrade genome and improved radiotolerance of human cultured cells by tardigrade-unique protein.</title>
        <authorList>
            <person name="Hashimoto T."/>
            <person name="Horikawa D.D."/>
            <person name="Saito Y."/>
            <person name="Kuwahara H."/>
            <person name="Kozuka-Hata H."/>
            <person name="Shin-I T."/>
            <person name="Minakuchi Y."/>
            <person name="Ohishi K."/>
            <person name="Motoyama A."/>
            <person name="Aizu T."/>
            <person name="Enomoto A."/>
            <person name="Kondo K."/>
            <person name="Tanaka S."/>
            <person name="Hara Y."/>
            <person name="Koshikawa S."/>
            <person name="Sagara H."/>
            <person name="Miura T."/>
            <person name="Yokobori S."/>
            <person name="Miyagawa K."/>
            <person name="Suzuki Y."/>
            <person name="Kubo T."/>
            <person name="Oyama M."/>
            <person name="Kohara Y."/>
            <person name="Fujiyama A."/>
            <person name="Arakawa K."/>
            <person name="Katayama T."/>
            <person name="Toyoda A."/>
            <person name="Kunieda T."/>
        </authorList>
    </citation>
    <scope>NUCLEOTIDE SEQUENCE [LARGE SCALE GENOMIC DNA]</scope>
    <source>
        <strain evidence="2 3">YOKOZUNA-1</strain>
    </source>
</reference>
<accession>A0A1D1VGN6</accession>
<evidence type="ECO:0000256" key="1">
    <source>
        <dbReference type="SAM" id="MobiDB-lite"/>
    </source>
</evidence>